<dbReference type="Gene3D" id="3.40.50.2000">
    <property type="entry name" value="Glycogen Phosphorylase B"/>
    <property type="match status" value="2"/>
</dbReference>
<dbReference type="EMBL" id="PUIO01000009">
    <property type="protein sequence ID" value="PQP25187.1"/>
    <property type="molecule type" value="Genomic_DNA"/>
</dbReference>
<sequence length="399" mass="43300">MRIGFAAPIDPAALLQHIPELPTEGMYSFPYTAALVNGYLERGHSVVVFAQSSVPGPRRTYSSVSGHLTVHISRRRKTARLRAADLFFFERRNIAQLIRRSDVDVVHAHWTYEFAAAALSSRKATVVTAHDSPLALSRNFAGFYWRRRSQLGIKVLQRSGSLTAVSPTLASEIANVGSHERPIVIANGVETPVGAVFRAVKDVQSPSFMCIANGFDGRKNTARAVEAFQLFRRTRPNSKLTMIGSGHQPGGDCERWARSAGFCTNVEFLGCISHERVISLLESKVDILVHTSRWEACSLAILEAQSYGIPCIGGTDSGGVPYTLGEGSSGILVDVLSANDISRAMSQLVSDQELYAKLSAAAISQCEGLFSLDSVIDQYIEVLERAAESRIPSIGEGGM</sequence>
<dbReference type="RefSeq" id="WP_105414201.1">
    <property type="nucleotide sequence ID" value="NZ_PUIO01000009.1"/>
</dbReference>
<dbReference type="PANTHER" id="PTHR46401:SF2">
    <property type="entry name" value="GLYCOSYLTRANSFERASE WBBK-RELATED"/>
    <property type="match status" value="1"/>
</dbReference>
<evidence type="ECO:0000313" key="5">
    <source>
        <dbReference type="EMBL" id="PQP25187.1"/>
    </source>
</evidence>
<evidence type="ECO:0000259" key="4">
    <source>
        <dbReference type="Pfam" id="PF13439"/>
    </source>
</evidence>
<dbReference type="GO" id="GO:0016757">
    <property type="term" value="F:glycosyltransferase activity"/>
    <property type="evidence" value="ECO:0007669"/>
    <property type="project" value="UniProtKB-KW"/>
</dbReference>
<dbReference type="CDD" id="cd03801">
    <property type="entry name" value="GT4_PimA-like"/>
    <property type="match status" value="1"/>
</dbReference>
<dbReference type="GO" id="GO:0009103">
    <property type="term" value="P:lipopolysaccharide biosynthetic process"/>
    <property type="evidence" value="ECO:0007669"/>
    <property type="project" value="TreeGrafter"/>
</dbReference>
<comment type="caution">
    <text evidence="5">The sequence shown here is derived from an EMBL/GenBank/DDBJ whole genome shotgun (WGS) entry which is preliminary data.</text>
</comment>
<evidence type="ECO:0000313" key="6">
    <source>
        <dbReference type="Proteomes" id="UP000239290"/>
    </source>
</evidence>
<proteinExistence type="predicted"/>
<evidence type="ECO:0000259" key="3">
    <source>
        <dbReference type="Pfam" id="PF00534"/>
    </source>
</evidence>
<evidence type="ECO:0008006" key="7">
    <source>
        <dbReference type="Google" id="ProtNLM"/>
    </source>
</evidence>
<organism evidence="5 6">
    <name type="scientific">Rhodococcus opacus</name>
    <name type="common">Nocardia opaca</name>
    <dbReference type="NCBI Taxonomy" id="37919"/>
    <lineage>
        <taxon>Bacteria</taxon>
        <taxon>Bacillati</taxon>
        <taxon>Actinomycetota</taxon>
        <taxon>Actinomycetes</taxon>
        <taxon>Mycobacteriales</taxon>
        <taxon>Nocardiaceae</taxon>
        <taxon>Rhodococcus</taxon>
    </lineage>
</organism>
<feature type="domain" description="Glycosyl transferase family 1" evidence="3">
    <location>
        <begin position="208"/>
        <end position="363"/>
    </location>
</feature>
<evidence type="ECO:0000256" key="2">
    <source>
        <dbReference type="ARBA" id="ARBA00022679"/>
    </source>
</evidence>
<dbReference type="InterPro" id="IPR028098">
    <property type="entry name" value="Glyco_trans_4-like_N"/>
</dbReference>
<keyword evidence="1" id="KW-0328">Glycosyltransferase</keyword>
<feature type="domain" description="Glycosyltransferase subfamily 4-like N-terminal" evidence="4">
    <location>
        <begin position="31"/>
        <end position="191"/>
    </location>
</feature>
<keyword evidence="2" id="KW-0808">Transferase</keyword>
<evidence type="ECO:0000256" key="1">
    <source>
        <dbReference type="ARBA" id="ARBA00022676"/>
    </source>
</evidence>
<name>A0A2S8JDQ7_RHOOP</name>
<dbReference type="AlphaFoldDB" id="A0A2S8JDQ7"/>
<dbReference type="Pfam" id="PF13439">
    <property type="entry name" value="Glyco_transf_4"/>
    <property type="match status" value="1"/>
</dbReference>
<gene>
    <name evidence="5" type="ORF">C5613_10110</name>
</gene>
<protein>
    <recommendedName>
        <fullName evidence="7">D-inositol 3-phosphate glycosyltransferase</fullName>
    </recommendedName>
</protein>
<accession>A0A2S8JDQ7</accession>
<reference evidence="6" key="1">
    <citation type="submission" date="2018-02" db="EMBL/GenBank/DDBJ databases">
        <title>Draft genome sequencing of Rhodococcus opacus KU647198.</title>
        <authorList>
            <person name="Zheng B.-X."/>
        </authorList>
    </citation>
    <scope>NUCLEOTIDE SEQUENCE [LARGE SCALE GENOMIC DNA]</scope>
    <source>
        <strain evidence="6">04-OD7</strain>
    </source>
</reference>
<dbReference type="Pfam" id="PF00534">
    <property type="entry name" value="Glycos_transf_1"/>
    <property type="match status" value="1"/>
</dbReference>
<dbReference type="SUPFAM" id="SSF53756">
    <property type="entry name" value="UDP-Glycosyltransferase/glycogen phosphorylase"/>
    <property type="match status" value="1"/>
</dbReference>
<dbReference type="InterPro" id="IPR001296">
    <property type="entry name" value="Glyco_trans_1"/>
</dbReference>
<dbReference type="PANTHER" id="PTHR46401">
    <property type="entry name" value="GLYCOSYLTRANSFERASE WBBK-RELATED"/>
    <property type="match status" value="1"/>
</dbReference>
<dbReference type="Proteomes" id="UP000239290">
    <property type="component" value="Unassembled WGS sequence"/>
</dbReference>